<feature type="chain" id="PRO_5020384362" evidence="2">
    <location>
        <begin position="25"/>
        <end position="251"/>
    </location>
</feature>
<keyword evidence="1" id="KW-0812">Transmembrane</keyword>
<keyword evidence="1" id="KW-1133">Transmembrane helix</keyword>
<feature type="domain" description="Protein-glutamine gamma-glutamyltransferase-like C-terminal" evidence="3">
    <location>
        <begin position="173"/>
        <end position="237"/>
    </location>
</feature>
<feature type="signal peptide" evidence="2">
    <location>
        <begin position="1"/>
        <end position="24"/>
    </location>
</feature>
<dbReference type="AlphaFoldDB" id="A0A4Q5L8K4"/>
<reference evidence="4 5" key="1">
    <citation type="submission" date="2019-02" db="EMBL/GenBank/DDBJ databases">
        <title>Bacterial novel species isolated from soil.</title>
        <authorList>
            <person name="Jung H.-Y."/>
        </authorList>
    </citation>
    <scope>NUCLEOTIDE SEQUENCE [LARGE SCALE GENOMIC DNA]</scope>
    <source>
        <strain evidence="4 5">1-3-3-3</strain>
    </source>
</reference>
<accession>A0A4Q5L8K4</accession>
<dbReference type="EMBL" id="SEWE01000037">
    <property type="protein sequence ID" value="RYU78003.1"/>
    <property type="molecule type" value="Genomic_DNA"/>
</dbReference>
<evidence type="ECO:0000313" key="4">
    <source>
        <dbReference type="EMBL" id="RYU78003.1"/>
    </source>
</evidence>
<organism evidence="4 5">
    <name type="scientific">Hymenobacter persicinus</name>
    <dbReference type="NCBI Taxonomy" id="2025506"/>
    <lineage>
        <taxon>Bacteria</taxon>
        <taxon>Pseudomonadati</taxon>
        <taxon>Bacteroidota</taxon>
        <taxon>Cytophagia</taxon>
        <taxon>Cytophagales</taxon>
        <taxon>Hymenobacteraceae</taxon>
        <taxon>Hymenobacter</taxon>
    </lineage>
</organism>
<keyword evidence="1" id="KW-0472">Membrane</keyword>
<keyword evidence="2" id="KW-0732">Signal</keyword>
<evidence type="ECO:0000259" key="3">
    <source>
        <dbReference type="Pfam" id="PF13559"/>
    </source>
</evidence>
<keyword evidence="5" id="KW-1185">Reference proteome</keyword>
<feature type="transmembrane region" description="Helical" evidence="1">
    <location>
        <begin position="103"/>
        <end position="121"/>
    </location>
</feature>
<protein>
    <submittedName>
        <fullName evidence="4">DUF4129 domain-containing protein</fullName>
    </submittedName>
</protein>
<dbReference type="OrthoDB" id="5491447at2"/>
<dbReference type="InterPro" id="IPR025403">
    <property type="entry name" value="TgpA-like_C"/>
</dbReference>
<evidence type="ECO:0000256" key="2">
    <source>
        <dbReference type="SAM" id="SignalP"/>
    </source>
</evidence>
<comment type="caution">
    <text evidence="4">The sequence shown here is derived from an EMBL/GenBank/DDBJ whole genome shotgun (WGS) entry which is preliminary data.</text>
</comment>
<evidence type="ECO:0000313" key="5">
    <source>
        <dbReference type="Proteomes" id="UP000294155"/>
    </source>
</evidence>
<gene>
    <name evidence="4" type="ORF">EWM57_15660</name>
</gene>
<proteinExistence type="predicted"/>
<sequence>MRASTSRPLAASLLALLLTAAAPAVSGAGDSARRVELPADRTTPVRLREPAAGRLRAFRQQSEFQYVEPVPAETSAWSRFWRRFWQWLGELLSGPGYRTRGRYVVYAAFGVAFLMVLLRVLRLDFTNALGRTARPLPLAYEAAAEDIHAIDFPARLQEAEEAGNYRLAVRLGYLHVLHTLTTRHLIDWQPDKTNHEYLRELASTPWQDAFATLTRQFEYVWYGELALTARSYAQVRETRQQFLAALTSRAA</sequence>
<name>A0A4Q5L8K4_9BACT</name>
<dbReference type="RefSeq" id="WP_129922099.1">
    <property type="nucleotide sequence ID" value="NZ_SEWE01000037.1"/>
</dbReference>
<evidence type="ECO:0000256" key="1">
    <source>
        <dbReference type="SAM" id="Phobius"/>
    </source>
</evidence>
<dbReference type="Proteomes" id="UP000294155">
    <property type="component" value="Unassembled WGS sequence"/>
</dbReference>
<dbReference type="Pfam" id="PF13559">
    <property type="entry name" value="DUF4129"/>
    <property type="match status" value="1"/>
</dbReference>